<feature type="coiled-coil region" evidence="3">
    <location>
        <begin position="286"/>
        <end position="313"/>
    </location>
</feature>
<dbReference type="PANTHER" id="PTHR43308:SF1">
    <property type="entry name" value="OUTER MEMBRANE PROTEIN ALPHA"/>
    <property type="match status" value="1"/>
</dbReference>
<dbReference type="PANTHER" id="PTHR43308">
    <property type="entry name" value="OUTER MEMBRANE PROTEIN ALPHA-RELATED"/>
    <property type="match status" value="1"/>
</dbReference>
<sequence>MAKLTWKSLLVSPAVLGAALVVSSAAIAAETPVVMEAIQSQTTEEKVKVSQPVAVAAAPEVAAESQLPVFSEKSGDVKLPEEMAASLSQATTANIEASVPATPVKVETPEQMAVSESPETAKSAEALSSVPVTPSVVKIPNQVARSESQQALEALPRTSVPAMPATDSRLAQTPSGASTVDNSTVLDQINRYSREGNNSQSQVTNVSQLRDVQPTDWAYEALRSLVERYGCIAGYPDGTYRGNRAMSRYEFAAGLNSCLLQIEKLIAASTADFVTKEDLSTLQRLIDEFGAELATLRTRVDNLEARTKFLEENQFSTTTKLVGEAIFAVTDSFGEGVDDNTVFGDRVRLDFQTSFTGSDILHTRLAAGNLNAFNVAENGRTFEGTQTFNLGYGDGNNDVGIDWLAYEFNYGGSKVYIAATGGIHADYVPVLNPYFYDGDGGNGSLSTFAQQSPIYRIGGGAGAGIRLGVGRAPLLGPTSLTVGYLADNANSPSDKQGLFNGDYSAIAQLNFTLNDRVGLAATYVHGYHNRGDGIFDIGGSPRSIGNNPIIGSGAANDPQEAFGTGARFPLVQARDTALITNSYGLSSALRVSDRFSVSGFVGKTDISAVENSTRGEVWYYGLGVAFPDLGKRGNVLGLFAGVQPYLAGLEVQGSPVGIKSDRSYHFEGFYKYQLTENISVTPGVIWLTNPNQNDDNNDAVIGTLRTTFTF</sequence>
<feature type="chain" id="PRO_5045012080" evidence="2">
    <location>
        <begin position="29"/>
        <end position="710"/>
    </location>
</feature>
<keyword evidence="2" id="KW-0732">Signal</keyword>
<protein>
    <submittedName>
        <fullName evidence="5">Iron uptake porin</fullName>
    </submittedName>
</protein>
<dbReference type="InterPro" id="IPR051465">
    <property type="entry name" value="Cell_Envelope_Struct_Comp"/>
</dbReference>
<dbReference type="Pfam" id="PF00395">
    <property type="entry name" value="SLH"/>
    <property type="match status" value="1"/>
</dbReference>
<dbReference type="PROSITE" id="PS51272">
    <property type="entry name" value="SLH"/>
    <property type="match status" value="1"/>
</dbReference>
<dbReference type="Gene3D" id="2.40.160.180">
    <property type="entry name" value="Carbohydrate-selective porin OprB"/>
    <property type="match status" value="1"/>
</dbReference>
<dbReference type="Pfam" id="PF04966">
    <property type="entry name" value="OprB"/>
    <property type="match status" value="1"/>
</dbReference>
<evidence type="ECO:0000256" key="1">
    <source>
        <dbReference type="ARBA" id="ARBA00008769"/>
    </source>
</evidence>
<dbReference type="NCBIfam" id="NF033921">
    <property type="entry name" value="por_somb"/>
    <property type="match status" value="1"/>
</dbReference>
<feature type="domain" description="SLH" evidence="4">
    <location>
        <begin position="205"/>
        <end position="269"/>
    </location>
</feature>
<evidence type="ECO:0000256" key="2">
    <source>
        <dbReference type="RuleBase" id="RU363072"/>
    </source>
</evidence>
<dbReference type="EMBL" id="JAMPKK010000115">
    <property type="protein sequence ID" value="MEP0868119.1"/>
    <property type="molecule type" value="Genomic_DNA"/>
</dbReference>
<dbReference type="InterPro" id="IPR001119">
    <property type="entry name" value="SLH_dom"/>
</dbReference>
<dbReference type="RefSeq" id="WP_190419583.1">
    <property type="nucleotide sequence ID" value="NZ_JAMPKK010000115.1"/>
</dbReference>
<evidence type="ECO:0000313" key="6">
    <source>
        <dbReference type="Proteomes" id="UP001442494"/>
    </source>
</evidence>
<keyword evidence="3" id="KW-0175">Coiled coil</keyword>
<evidence type="ECO:0000259" key="4">
    <source>
        <dbReference type="PROSITE" id="PS51272"/>
    </source>
</evidence>
<gene>
    <name evidence="5" type="ORF">NDI37_27160</name>
</gene>
<keyword evidence="6" id="KW-1185">Reference proteome</keyword>
<comment type="caution">
    <text evidence="5">The sequence shown here is derived from an EMBL/GenBank/DDBJ whole genome shotgun (WGS) entry which is preliminary data.</text>
</comment>
<dbReference type="InterPro" id="IPR007049">
    <property type="entry name" value="Carb-sel_porin_OprB"/>
</dbReference>
<name>A0ABV0JYB3_9CYAN</name>
<proteinExistence type="inferred from homology"/>
<evidence type="ECO:0000313" key="5">
    <source>
        <dbReference type="EMBL" id="MEP0868119.1"/>
    </source>
</evidence>
<feature type="signal peptide" evidence="2">
    <location>
        <begin position="1"/>
        <end position="28"/>
    </location>
</feature>
<comment type="similarity">
    <text evidence="1 2">Belongs to the OprB family.</text>
</comment>
<dbReference type="Proteomes" id="UP001442494">
    <property type="component" value="Unassembled WGS sequence"/>
</dbReference>
<reference evidence="5 6" key="1">
    <citation type="submission" date="2022-04" db="EMBL/GenBank/DDBJ databases">
        <title>Positive selection, recombination, and allopatry shape intraspecific diversity of widespread and dominant cyanobacteria.</title>
        <authorList>
            <person name="Wei J."/>
            <person name="Shu W."/>
            <person name="Hu C."/>
        </authorList>
    </citation>
    <scope>NUCLEOTIDE SEQUENCE [LARGE SCALE GENOMIC DNA]</scope>
    <source>
        <strain evidence="5 6">GB2-A5</strain>
    </source>
</reference>
<evidence type="ECO:0000256" key="3">
    <source>
        <dbReference type="SAM" id="Coils"/>
    </source>
</evidence>
<dbReference type="InterPro" id="IPR038673">
    <property type="entry name" value="OprB_sf"/>
</dbReference>
<accession>A0ABV0JYB3</accession>
<organism evidence="5 6">
    <name type="scientific">Funiculus sociatus GB2-A5</name>
    <dbReference type="NCBI Taxonomy" id="2933946"/>
    <lineage>
        <taxon>Bacteria</taxon>
        <taxon>Bacillati</taxon>
        <taxon>Cyanobacteriota</taxon>
        <taxon>Cyanophyceae</taxon>
        <taxon>Coleofasciculales</taxon>
        <taxon>Coleofasciculaceae</taxon>
        <taxon>Funiculus</taxon>
    </lineage>
</organism>
<dbReference type="InterPro" id="IPR047684">
    <property type="entry name" value="Por_som-like"/>
</dbReference>